<keyword evidence="2" id="KW-1185">Reference proteome</keyword>
<dbReference type="EMBL" id="JBHTJH010000012">
    <property type="protein sequence ID" value="MFD0862834.1"/>
    <property type="molecule type" value="Genomic_DNA"/>
</dbReference>
<comment type="caution">
    <text evidence="1">The sequence shown here is derived from an EMBL/GenBank/DDBJ whole genome shotgun (WGS) entry which is preliminary data.</text>
</comment>
<dbReference type="Proteomes" id="UP001596978">
    <property type="component" value="Unassembled WGS sequence"/>
</dbReference>
<proteinExistence type="predicted"/>
<accession>A0ABW3D139</accession>
<protein>
    <submittedName>
        <fullName evidence="1">Uncharacterized protein</fullName>
    </submittedName>
</protein>
<name>A0ABW3D139_9FLAO</name>
<evidence type="ECO:0000313" key="1">
    <source>
        <dbReference type="EMBL" id="MFD0862834.1"/>
    </source>
</evidence>
<gene>
    <name evidence="1" type="ORF">ACFQ1M_11530</name>
</gene>
<sequence length="189" mass="22725">MTVCSCKESKQVDTTSSDTTDSIVQNDKKQQLTNIEVDETNSEECDFSNEFKDIIRLLKQDDYNIDTTLTEDTLKFQIRDRLEIVQSYEFYPKDFKFIFAKRKTRLKEMEDNWYPNFRVYEICFDNEQEAIDYESKLTEVLSSPDIFNDKNYDYLIRNHDRIIYVTCGAKIFEQYAFQYRDTIEKIIKN</sequence>
<reference evidence="2" key="1">
    <citation type="journal article" date="2019" name="Int. J. Syst. Evol. Microbiol.">
        <title>The Global Catalogue of Microorganisms (GCM) 10K type strain sequencing project: providing services to taxonomists for standard genome sequencing and annotation.</title>
        <authorList>
            <consortium name="The Broad Institute Genomics Platform"/>
            <consortium name="The Broad Institute Genome Sequencing Center for Infectious Disease"/>
            <person name="Wu L."/>
            <person name="Ma J."/>
        </authorList>
    </citation>
    <scope>NUCLEOTIDE SEQUENCE [LARGE SCALE GENOMIC DNA]</scope>
    <source>
        <strain evidence="2">CCUG 62952</strain>
    </source>
</reference>
<organism evidence="1 2">
    <name type="scientific">Sungkyunkwania multivorans</name>
    <dbReference type="NCBI Taxonomy" id="1173618"/>
    <lineage>
        <taxon>Bacteria</taxon>
        <taxon>Pseudomonadati</taxon>
        <taxon>Bacteroidota</taxon>
        <taxon>Flavobacteriia</taxon>
        <taxon>Flavobacteriales</taxon>
        <taxon>Flavobacteriaceae</taxon>
        <taxon>Sungkyunkwania</taxon>
    </lineage>
</organism>
<evidence type="ECO:0000313" key="2">
    <source>
        <dbReference type="Proteomes" id="UP001596978"/>
    </source>
</evidence>
<dbReference type="RefSeq" id="WP_386408340.1">
    <property type="nucleotide sequence ID" value="NZ_JBHTJH010000012.1"/>
</dbReference>